<feature type="chain" id="PRO_5014392923" evidence="2">
    <location>
        <begin position="31"/>
        <end position="170"/>
    </location>
</feature>
<keyword evidence="2" id="KW-0732">Signal</keyword>
<evidence type="ECO:0000256" key="1">
    <source>
        <dbReference type="SAM" id="Phobius"/>
    </source>
</evidence>
<organism evidence="3 4">
    <name type="scientific">Tetrabaena socialis</name>
    <dbReference type="NCBI Taxonomy" id="47790"/>
    <lineage>
        <taxon>Eukaryota</taxon>
        <taxon>Viridiplantae</taxon>
        <taxon>Chlorophyta</taxon>
        <taxon>core chlorophytes</taxon>
        <taxon>Chlorophyceae</taxon>
        <taxon>CS clade</taxon>
        <taxon>Chlamydomonadales</taxon>
        <taxon>Tetrabaenaceae</taxon>
        <taxon>Tetrabaena</taxon>
    </lineage>
</organism>
<feature type="signal peptide" evidence="2">
    <location>
        <begin position="1"/>
        <end position="30"/>
    </location>
</feature>
<sequence length="170" mass="17366">MRAPAQRVQRAASLILFLRSSASLTQPSLSSPHSYTPSQMPDLAQRGDVSCFGSFHRRYIVSFGACSAAGDGARAVGEGGRGSFGSCQWVAGGVVLSLLAAVPLLLVASMAAARSPPPALPLRTVDMCRRCPSPTSIVDASCSASACAGCMATTSHTYVSIATTPTTSGV</sequence>
<dbReference type="Proteomes" id="UP000236333">
    <property type="component" value="Unassembled WGS sequence"/>
</dbReference>
<dbReference type="EMBL" id="PGGS01000438">
    <property type="protein sequence ID" value="PNH03980.1"/>
    <property type="molecule type" value="Genomic_DNA"/>
</dbReference>
<evidence type="ECO:0000313" key="4">
    <source>
        <dbReference type="Proteomes" id="UP000236333"/>
    </source>
</evidence>
<keyword evidence="4" id="KW-1185">Reference proteome</keyword>
<proteinExistence type="predicted"/>
<protein>
    <submittedName>
        <fullName evidence="3">Uncharacterized protein</fullName>
    </submittedName>
</protein>
<gene>
    <name evidence="3" type="ORF">TSOC_009910</name>
</gene>
<comment type="caution">
    <text evidence="3">The sequence shown here is derived from an EMBL/GenBank/DDBJ whole genome shotgun (WGS) entry which is preliminary data.</text>
</comment>
<evidence type="ECO:0000313" key="3">
    <source>
        <dbReference type="EMBL" id="PNH03980.1"/>
    </source>
</evidence>
<reference evidence="3 4" key="1">
    <citation type="journal article" date="2017" name="Mol. Biol. Evol.">
        <title>The 4-celled Tetrabaena socialis nuclear genome reveals the essential components for genetic control of cell number at the origin of multicellularity in the volvocine lineage.</title>
        <authorList>
            <person name="Featherston J."/>
            <person name="Arakaki Y."/>
            <person name="Hanschen E.R."/>
            <person name="Ferris P.J."/>
            <person name="Michod R.E."/>
            <person name="Olson B.J.S.C."/>
            <person name="Nozaki H."/>
            <person name="Durand P.M."/>
        </authorList>
    </citation>
    <scope>NUCLEOTIDE SEQUENCE [LARGE SCALE GENOMIC DNA]</scope>
    <source>
        <strain evidence="3 4">NIES-571</strain>
    </source>
</reference>
<feature type="transmembrane region" description="Helical" evidence="1">
    <location>
        <begin position="89"/>
        <end position="113"/>
    </location>
</feature>
<dbReference type="AlphaFoldDB" id="A0A2J7ZUR8"/>
<accession>A0A2J7ZUR8</accession>
<keyword evidence="1" id="KW-0472">Membrane</keyword>
<name>A0A2J7ZUR8_9CHLO</name>
<evidence type="ECO:0000256" key="2">
    <source>
        <dbReference type="SAM" id="SignalP"/>
    </source>
</evidence>
<keyword evidence="1" id="KW-1133">Transmembrane helix</keyword>
<keyword evidence="1" id="KW-0812">Transmembrane</keyword>